<feature type="region of interest" description="Disordered" evidence="1">
    <location>
        <begin position="157"/>
        <end position="212"/>
    </location>
</feature>
<dbReference type="Proteomes" id="UP000242457">
    <property type="component" value="Unassembled WGS sequence"/>
</dbReference>
<accession>A0A2A3E1P2</accession>
<reference evidence="2 3" key="1">
    <citation type="submission" date="2014-07" db="EMBL/GenBank/DDBJ databases">
        <title>Genomic and transcriptomic analysis on Apis cerana provide comprehensive insights into honey bee biology.</title>
        <authorList>
            <person name="Diao Q."/>
            <person name="Sun L."/>
            <person name="Zheng H."/>
            <person name="Zheng H."/>
            <person name="Xu S."/>
            <person name="Wang S."/>
            <person name="Zeng Z."/>
            <person name="Hu F."/>
            <person name="Su S."/>
            <person name="Wu J."/>
        </authorList>
    </citation>
    <scope>NUCLEOTIDE SEQUENCE [LARGE SCALE GENOMIC DNA]</scope>
    <source>
        <tissue evidence="2">Pupae without intestine</tissue>
    </source>
</reference>
<evidence type="ECO:0000256" key="1">
    <source>
        <dbReference type="SAM" id="MobiDB-lite"/>
    </source>
</evidence>
<feature type="region of interest" description="Disordered" evidence="1">
    <location>
        <begin position="595"/>
        <end position="626"/>
    </location>
</feature>
<dbReference type="OrthoDB" id="77564at2759"/>
<feature type="compositionally biased region" description="Low complexity" evidence="1">
    <location>
        <begin position="605"/>
        <end position="622"/>
    </location>
</feature>
<keyword evidence="3" id="KW-1185">Reference proteome</keyword>
<feature type="compositionally biased region" description="Polar residues" evidence="1">
    <location>
        <begin position="161"/>
        <end position="174"/>
    </location>
</feature>
<feature type="region of interest" description="Disordered" evidence="1">
    <location>
        <begin position="359"/>
        <end position="417"/>
    </location>
</feature>
<feature type="compositionally biased region" description="Polar residues" evidence="1">
    <location>
        <begin position="469"/>
        <end position="494"/>
    </location>
</feature>
<feature type="compositionally biased region" description="Low complexity" evidence="1">
    <location>
        <begin position="175"/>
        <end position="190"/>
    </location>
</feature>
<dbReference type="STRING" id="94128.A0A2A3E1P2"/>
<feature type="region of interest" description="Disordered" evidence="1">
    <location>
        <begin position="469"/>
        <end position="496"/>
    </location>
</feature>
<proteinExistence type="predicted"/>
<feature type="compositionally biased region" description="Polar residues" evidence="1">
    <location>
        <begin position="359"/>
        <end position="373"/>
    </location>
</feature>
<organism evidence="2 3">
    <name type="scientific">Apis cerana cerana</name>
    <name type="common">Oriental honeybee</name>
    <dbReference type="NCBI Taxonomy" id="94128"/>
    <lineage>
        <taxon>Eukaryota</taxon>
        <taxon>Metazoa</taxon>
        <taxon>Ecdysozoa</taxon>
        <taxon>Arthropoda</taxon>
        <taxon>Hexapoda</taxon>
        <taxon>Insecta</taxon>
        <taxon>Pterygota</taxon>
        <taxon>Neoptera</taxon>
        <taxon>Endopterygota</taxon>
        <taxon>Hymenoptera</taxon>
        <taxon>Apocrita</taxon>
        <taxon>Aculeata</taxon>
        <taxon>Apoidea</taxon>
        <taxon>Anthophila</taxon>
        <taxon>Apidae</taxon>
        <taxon>Apis</taxon>
    </lineage>
</organism>
<evidence type="ECO:0000313" key="2">
    <source>
        <dbReference type="EMBL" id="PBC25615.1"/>
    </source>
</evidence>
<name>A0A2A3E1P2_APICC</name>
<sequence>MSRCVTLLMQVLKETNDGRMLMQLSVQLGKIPESDKKYLRDSEREQLSCQALTLCLQSLRTKVQLMGTSTSDLAINKNADARTQVLLDTYWVYQRALKSFQTKEQTIQVLASLLVDTYKTYIGNKNLEGNVLEIATKYCNDYNYNRKVLSKFFSSLDKPTENQTQPQATSPIPVTTSQPQITSTSPQSSQNRKPYRNLTSTGRPRGRPPNVNKYLQAMQSSNAMNQFSAKATFANYMGASGNRSLMNPYFMHPLVDPNILSALLTSGLSNSMMDPLSAMNYLNQMGNYQDILRQYQNNLTSLSSLASGLNSTIATASNISSVPTMSTSTSNMSAASNISNLGNLNNLTVQQLLNLSNASATTSRSTPMYQQAVTTKTTTTASLTKDRPSISITPVNTVLPKSKSSKQSPQSESVAVQLPKSLQISQPSKTILQPPTTQVSLLKPSIVHTQVKTSPPKQISAPQIRVSKSLTEPQPAHNPSLSHSPLKNSTTTNPPAVPQVAHAALSPSMTMKQTLPINVPTSHSGTSLQHKLLSKKNSQRSYSQTNVQNLVRKAKPVKTISALPNNLSNILSAMPGNSSMAPYIPPELSGISVSPVNPQAGLKGPSTKYSQYKKSSTKTKPTMDISNSLPNSYSQGNSVEAFSMLSQLKQHSHLEIIPQQKPQQIKSTLEYTKNLSSGVSVVSQKVSESLRPSDCSKTMYDLPRGKSSSVSSKKGEKINDSVEIITLDD</sequence>
<gene>
    <name evidence="2" type="ORF">APICC_01678</name>
</gene>
<protein>
    <submittedName>
        <fullName evidence="2">Uncharacterized protein</fullName>
    </submittedName>
</protein>
<dbReference type="EMBL" id="KZ288446">
    <property type="protein sequence ID" value="PBC25615.1"/>
    <property type="molecule type" value="Genomic_DNA"/>
</dbReference>
<dbReference type="AlphaFoldDB" id="A0A2A3E1P2"/>
<evidence type="ECO:0000313" key="3">
    <source>
        <dbReference type="Proteomes" id="UP000242457"/>
    </source>
</evidence>
<feature type="compositionally biased region" description="Low complexity" evidence="1">
    <location>
        <begin position="400"/>
        <end position="411"/>
    </location>
</feature>
<feature type="region of interest" description="Disordered" evidence="1">
    <location>
        <begin position="693"/>
        <end position="729"/>
    </location>
</feature>